<feature type="domain" description="CAAX prenyl protease 2/Lysostaphin resistance protein A-like" evidence="2">
    <location>
        <begin position="117"/>
        <end position="204"/>
    </location>
</feature>
<feature type="transmembrane region" description="Helical" evidence="1">
    <location>
        <begin position="73"/>
        <end position="91"/>
    </location>
</feature>
<accession>A0A928GHH9</accession>
<dbReference type="GO" id="GO:0080120">
    <property type="term" value="P:CAAX-box protein maturation"/>
    <property type="evidence" value="ECO:0007669"/>
    <property type="project" value="UniProtKB-ARBA"/>
</dbReference>
<reference evidence="3" key="1">
    <citation type="submission" date="2019-04" db="EMBL/GenBank/DDBJ databases">
        <title>Evolution of Biomass-Degrading Anaerobic Consortia Revealed by Metagenomics.</title>
        <authorList>
            <person name="Peng X."/>
        </authorList>
    </citation>
    <scope>NUCLEOTIDE SEQUENCE</scope>
    <source>
        <strain evidence="3">SIG141</strain>
    </source>
</reference>
<keyword evidence="3" id="KW-0482">Metalloprotease</keyword>
<dbReference type="InterPro" id="IPR052710">
    <property type="entry name" value="CAAX_protease"/>
</dbReference>
<dbReference type="EMBL" id="SUYD01000016">
    <property type="protein sequence ID" value="MBE6267107.1"/>
    <property type="molecule type" value="Genomic_DNA"/>
</dbReference>
<gene>
    <name evidence="3" type="ORF">E7102_11705</name>
</gene>
<dbReference type="Pfam" id="PF02517">
    <property type="entry name" value="Rce1-like"/>
    <property type="match status" value="1"/>
</dbReference>
<keyword evidence="3" id="KW-0378">Hydrolase</keyword>
<name>A0A928GHH9_XYLRU</name>
<dbReference type="PANTHER" id="PTHR36435:SF1">
    <property type="entry name" value="CAAX AMINO TERMINAL PROTEASE FAMILY PROTEIN"/>
    <property type="match status" value="1"/>
</dbReference>
<dbReference type="GO" id="GO:0008237">
    <property type="term" value="F:metallopeptidase activity"/>
    <property type="evidence" value="ECO:0007669"/>
    <property type="project" value="UniProtKB-KW"/>
</dbReference>
<dbReference type="PANTHER" id="PTHR36435">
    <property type="entry name" value="SLR1288 PROTEIN"/>
    <property type="match status" value="1"/>
</dbReference>
<evidence type="ECO:0000313" key="3">
    <source>
        <dbReference type="EMBL" id="MBE6267107.1"/>
    </source>
</evidence>
<protein>
    <submittedName>
        <fullName evidence="3">CPBP family intramembrane metalloprotease</fullName>
    </submittedName>
</protein>
<feature type="transmembrane region" description="Helical" evidence="1">
    <location>
        <begin position="111"/>
        <end position="131"/>
    </location>
</feature>
<dbReference type="InterPro" id="IPR003675">
    <property type="entry name" value="Rce1/LyrA-like_dom"/>
</dbReference>
<evidence type="ECO:0000313" key="4">
    <source>
        <dbReference type="Proteomes" id="UP000763088"/>
    </source>
</evidence>
<sequence length="260" mass="28737">MKRAIFYTIMLVALQISVGAIVMVIWNLVMGEDPNPKSNITCTIVTLTAVSLVTAAVFLLTKWTVVSPNWIRTRPWAVICWSAVAALGLLIPSLWVEEMMPELPNTAEEAFIGLVSTPWGYLVIGLMAPFVEELVMRGAVLRSLLKWHNNHWVGIAISAALFALIHMNPAQMPHAFVVGLLLGWMYYRTGSIIPGVVYHWVNNSVAFAVGHIAIALDPAGKGDVTLIQLFNSEPRVLMAVAFSLMMLLPALYQLNLRMKK</sequence>
<dbReference type="AlphaFoldDB" id="A0A928GHH9"/>
<feature type="transmembrane region" description="Helical" evidence="1">
    <location>
        <begin position="236"/>
        <end position="254"/>
    </location>
</feature>
<evidence type="ECO:0000256" key="1">
    <source>
        <dbReference type="SAM" id="Phobius"/>
    </source>
</evidence>
<feature type="transmembrane region" description="Helical" evidence="1">
    <location>
        <begin position="5"/>
        <end position="26"/>
    </location>
</feature>
<keyword evidence="1" id="KW-0812">Transmembrane</keyword>
<feature type="transmembrane region" description="Helical" evidence="1">
    <location>
        <begin position="173"/>
        <end position="189"/>
    </location>
</feature>
<comment type="caution">
    <text evidence="3">The sequence shown here is derived from an EMBL/GenBank/DDBJ whole genome shotgun (WGS) entry which is preliminary data.</text>
</comment>
<dbReference type="GO" id="GO:0004175">
    <property type="term" value="F:endopeptidase activity"/>
    <property type="evidence" value="ECO:0007669"/>
    <property type="project" value="UniProtKB-ARBA"/>
</dbReference>
<proteinExistence type="predicted"/>
<evidence type="ECO:0000259" key="2">
    <source>
        <dbReference type="Pfam" id="PF02517"/>
    </source>
</evidence>
<keyword evidence="3" id="KW-0645">Protease</keyword>
<feature type="transmembrane region" description="Helical" evidence="1">
    <location>
        <begin position="196"/>
        <end position="216"/>
    </location>
</feature>
<feature type="transmembrane region" description="Helical" evidence="1">
    <location>
        <begin position="151"/>
        <end position="167"/>
    </location>
</feature>
<keyword evidence="1" id="KW-0472">Membrane</keyword>
<keyword evidence="1" id="KW-1133">Transmembrane helix</keyword>
<feature type="transmembrane region" description="Helical" evidence="1">
    <location>
        <begin position="38"/>
        <end position="61"/>
    </location>
</feature>
<dbReference type="Proteomes" id="UP000763088">
    <property type="component" value="Unassembled WGS sequence"/>
</dbReference>
<organism evidence="3 4">
    <name type="scientific">Xylanibacter ruminicola</name>
    <name type="common">Prevotella ruminicola</name>
    <dbReference type="NCBI Taxonomy" id="839"/>
    <lineage>
        <taxon>Bacteria</taxon>
        <taxon>Pseudomonadati</taxon>
        <taxon>Bacteroidota</taxon>
        <taxon>Bacteroidia</taxon>
        <taxon>Bacteroidales</taxon>
        <taxon>Prevotellaceae</taxon>
        <taxon>Xylanibacter</taxon>
    </lineage>
</organism>